<dbReference type="Proteomes" id="UP000825935">
    <property type="component" value="Chromosome 10"/>
</dbReference>
<dbReference type="PROSITE" id="PS50089">
    <property type="entry name" value="ZF_RING_2"/>
    <property type="match status" value="1"/>
</dbReference>
<evidence type="ECO:0000256" key="10">
    <source>
        <dbReference type="ARBA" id="ARBA00023136"/>
    </source>
</evidence>
<dbReference type="PANTHER" id="PTHR45768:SF18">
    <property type="entry name" value="RING-H2 FINGER PROTEIN ATL47-RELATED"/>
    <property type="match status" value="1"/>
</dbReference>
<evidence type="ECO:0000256" key="1">
    <source>
        <dbReference type="ARBA" id="ARBA00004167"/>
    </source>
</evidence>
<organism evidence="15 16">
    <name type="scientific">Ceratopteris richardii</name>
    <name type="common">Triangle waterfern</name>
    <dbReference type="NCBI Taxonomy" id="49495"/>
    <lineage>
        <taxon>Eukaryota</taxon>
        <taxon>Viridiplantae</taxon>
        <taxon>Streptophyta</taxon>
        <taxon>Embryophyta</taxon>
        <taxon>Tracheophyta</taxon>
        <taxon>Polypodiopsida</taxon>
        <taxon>Polypodiidae</taxon>
        <taxon>Polypodiales</taxon>
        <taxon>Pteridineae</taxon>
        <taxon>Pteridaceae</taxon>
        <taxon>Parkerioideae</taxon>
        <taxon>Ceratopteris</taxon>
    </lineage>
</organism>
<reference evidence="15" key="1">
    <citation type="submission" date="2021-08" db="EMBL/GenBank/DDBJ databases">
        <title>WGS assembly of Ceratopteris richardii.</title>
        <authorList>
            <person name="Marchant D.B."/>
            <person name="Chen G."/>
            <person name="Jenkins J."/>
            <person name="Shu S."/>
            <person name="Leebens-Mack J."/>
            <person name="Grimwood J."/>
            <person name="Schmutz J."/>
            <person name="Soltis P."/>
            <person name="Soltis D."/>
            <person name="Chen Z.-H."/>
        </authorList>
    </citation>
    <scope>NUCLEOTIDE SEQUENCE</scope>
    <source>
        <strain evidence="15">Whitten #5841</strain>
        <tissue evidence="15">Leaf</tissue>
    </source>
</reference>
<keyword evidence="9 13" id="KW-1133">Transmembrane helix</keyword>
<feature type="transmembrane region" description="Helical" evidence="13">
    <location>
        <begin position="21"/>
        <end position="43"/>
    </location>
</feature>
<dbReference type="EMBL" id="CM035415">
    <property type="protein sequence ID" value="KAH7428381.1"/>
    <property type="molecule type" value="Genomic_DNA"/>
</dbReference>
<dbReference type="AlphaFoldDB" id="A0A8T2TXA6"/>
<keyword evidence="10 13" id="KW-0472">Membrane</keyword>
<keyword evidence="7" id="KW-0833">Ubl conjugation pathway</keyword>
<evidence type="ECO:0000256" key="3">
    <source>
        <dbReference type="ARBA" id="ARBA00022679"/>
    </source>
</evidence>
<dbReference type="Gene3D" id="3.30.40.10">
    <property type="entry name" value="Zinc/RING finger domain, C3HC4 (zinc finger)"/>
    <property type="match status" value="1"/>
</dbReference>
<evidence type="ECO:0000256" key="7">
    <source>
        <dbReference type="ARBA" id="ARBA00022786"/>
    </source>
</evidence>
<evidence type="ECO:0000256" key="4">
    <source>
        <dbReference type="ARBA" id="ARBA00022692"/>
    </source>
</evidence>
<keyword evidence="16" id="KW-1185">Reference proteome</keyword>
<comment type="pathway">
    <text evidence="2">Protein modification; protein ubiquitination.</text>
</comment>
<evidence type="ECO:0000256" key="6">
    <source>
        <dbReference type="ARBA" id="ARBA00022771"/>
    </source>
</evidence>
<dbReference type="GO" id="GO:0008270">
    <property type="term" value="F:zinc ion binding"/>
    <property type="evidence" value="ECO:0007669"/>
    <property type="project" value="UniProtKB-KW"/>
</dbReference>
<evidence type="ECO:0000256" key="11">
    <source>
        <dbReference type="ARBA" id="ARBA00024209"/>
    </source>
</evidence>
<comment type="subcellular location">
    <subcellularLocation>
        <location evidence="1">Membrane</location>
        <topology evidence="1">Single-pass membrane protein</topology>
    </subcellularLocation>
</comment>
<sequence>MADIQEMHMDGETEQGMRSTLQTLFSILMMIVIVGAVVTSAIHWKASSYISGVWVGVIVIVLFVVAIASSCREPNHHARHHPQPEFRQSAVSIRVDHRTNIDEEEEISRRLQALPEVAFAHACSRARYVGVGTECGISLEEFDLNDKVHVLTPCDHAFHVHCIRRWIALTMCCLLCRGRVLIQRTDINPLTQSSEAAPFQQTSSC</sequence>
<protein>
    <recommendedName>
        <fullName evidence="14">RING-type domain-containing protein</fullName>
    </recommendedName>
</protein>
<keyword evidence="3" id="KW-0808">Transferase</keyword>
<dbReference type="OrthoDB" id="9984778at2759"/>
<evidence type="ECO:0000256" key="9">
    <source>
        <dbReference type="ARBA" id="ARBA00022989"/>
    </source>
</evidence>
<feature type="transmembrane region" description="Helical" evidence="13">
    <location>
        <begin position="49"/>
        <end position="69"/>
    </location>
</feature>
<evidence type="ECO:0000256" key="8">
    <source>
        <dbReference type="ARBA" id="ARBA00022833"/>
    </source>
</evidence>
<evidence type="ECO:0000256" key="13">
    <source>
        <dbReference type="SAM" id="Phobius"/>
    </source>
</evidence>
<dbReference type="PANTHER" id="PTHR45768">
    <property type="entry name" value="E3 UBIQUITIN-PROTEIN LIGASE RNF13-LIKE"/>
    <property type="match status" value="1"/>
</dbReference>
<dbReference type="InterPro" id="IPR001841">
    <property type="entry name" value="Znf_RING"/>
</dbReference>
<evidence type="ECO:0000313" key="15">
    <source>
        <dbReference type="EMBL" id="KAH7428381.1"/>
    </source>
</evidence>
<keyword evidence="4 13" id="KW-0812">Transmembrane</keyword>
<accession>A0A8T2TXA6</accession>
<evidence type="ECO:0000313" key="16">
    <source>
        <dbReference type="Proteomes" id="UP000825935"/>
    </source>
</evidence>
<evidence type="ECO:0000256" key="5">
    <source>
        <dbReference type="ARBA" id="ARBA00022723"/>
    </source>
</evidence>
<keyword evidence="8" id="KW-0862">Zinc</keyword>
<feature type="domain" description="RING-type" evidence="14">
    <location>
        <begin position="135"/>
        <end position="177"/>
    </location>
</feature>
<comment type="similarity">
    <text evidence="11">Belongs to the RING-type zinc finger family. ATL subfamily.</text>
</comment>
<keyword evidence="6 12" id="KW-0863">Zinc-finger</keyword>
<name>A0A8T2TXA6_CERRI</name>
<dbReference type="Pfam" id="PF13639">
    <property type="entry name" value="zf-RING_2"/>
    <property type="match status" value="1"/>
</dbReference>
<gene>
    <name evidence="15" type="ORF">KP509_10G089900</name>
</gene>
<comment type="caution">
    <text evidence="15">The sequence shown here is derived from an EMBL/GenBank/DDBJ whole genome shotgun (WGS) entry which is preliminary data.</text>
</comment>
<dbReference type="GO" id="GO:0016020">
    <property type="term" value="C:membrane"/>
    <property type="evidence" value="ECO:0007669"/>
    <property type="project" value="UniProtKB-SubCell"/>
</dbReference>
<evidence type="ECO:0000256" key="2">
    <source>
        <dbReference type="ARBA" id="ARBA00004906"/>
    </source>
</evidence>
<dbReference type="SUPFAM" id="SSF57850">
    <property type="entry name" value="RING/U-box"/>
    <property type="match status" value="1"/>
</dbReference>
<dbReference type="InterPro" id="IPR013083">
    <property type="entry name" value="Znf_RING/FYVE/PHD"/>
</dbReference>
<keyword evidence="5" id="KW-0479">Metal-binding</keyword>
<evidence type="ECO:0000256" key="12">
    <source>
        <dbReference type="PROSITE-ProRule" id="PRU00175"/>
    </source>
</evidence>
<evidence type="ECO:0000259" key="14">
    <source>
        <dbReference type="PROSITE" id="PS50089"/>
    </source>
</evidence>
<dbReference type="GO" id="GO:0016740">
    <property type="term" value="F:transferase activity"/>
    <property type="evidence" value="ECO:0007669"/>
    <property type="project" value="UniProtKB-KW"/>
</dbReference>
<proteinExistence type="inferred from homology"/>